<evidence type="ECO:0000313" key="1">
    <source>
        <dbReference type="EMBL" id="KAJ5489200.1"/>
    </source>
</evidence>
<dbReference type="AlphaFoldDB" id="A0A9W9XD60"/>
<keyword evidence="2" id="KW-1185">Reference proteome</keyword>
<dbReference type="RefSeq" id="XP_056791233.1">
    <property type="nucleotide sequence ID" value="XM_056933692.1"/>
</dbReference>
<organism evidence="1 2">
    <name type="scientific">Penicillium diatomitis</name>
    <dbReference type="NCBI Taxonomy" id="2819901"/>
    <lineage>
        <taxon>Eukaryota</taxon>
        <taxon>Fungi</taxon>
        <taxon>Dikarya</taxon>
        <taxon>Ascomycota</taxon>
        <taxon>Pezizomycotina</taxon>
        <taxon>Eurotiomycetes</taxon>
        <taxon>Eurotiomycetidae</taxon>
        <taxon>Eurotiales</taxon>
        <taxon>Aspergillaceae</taxon>
        <taxon>Penicillium</taxon>
    </lineage>
</organism>
<evidence type="ECO:0000313" key="2">
    <source>
        <dbReference type="Proteomes" id="UP001148312"/>
    </source>
</evidence>
<proteinExistence type="predicted"/>
<dbReference type="GeneID" id="81623941"/>
<gene>
    <name evidence="1" type="ORF">N7539_004090</name>
</gene>
<dbReference type="Proteomes" id="UP001148312">
    <property type="component" value="Unassembled WGS sequence"/>
</dbReference>
<protein>
    <submittedName>
        <fullName evidence="1">Uncharacterized protein</fullName>
    </submittedName>
</protein>
<name>A0A9W9XD60_9EURO</name>
<reference evidence="1" key="1">
    <citation type="submission" date="2022-12" db="EMBL/GenBank/DDBJ databases">
        <authorList>
            <person name="Petersen C."/>
        </authorList>
    </citation>
    <scope>NUCLEOTIDE SEQUENCE</scope>
    <source>
        <strain evidence="1">IBT 30728</strain>
    </source>
</reference>
<sequence>MCLHTLHHYPTCGHIANWTVTSCQPYTATLRLLGQQGMFDHCQNVQTDHDLALFLDPSECQQCKLLADSGCMLDVSQDGNYSAIEGLQSPSPVLEVFGRLRTAEIQYMPHETPRSLPKFASNLDQPRSSQLTNVCECREEWLTSPSMPPVTDHTQCIGKSDSASFSPCQEILDFMLRDLSADEAAIADSWNILRENASAEAISPSSTQIGARGSRNSLRGAISRISRQFVKTQEYSHCPNSPSWFDFELSDESSIDSDSLFAKCCVKDPYVDNHKDESLPALCHVSSSPIAEYDSASIDENRLTDDFLWTYPPAISSEENLLERALSSDTQPINVSASELILSPAPLRVTKPPRFVSEESALENVMKEMQASNDKTRSSGLGPRMTGSKAIWTKLKNLLMTR</sequence>
<dbReference type="EMBL" id="JAPWDQ010000004">
    <property type="protein sequence ID" value="KAJ5489200.1"/>
    <property type="molecule type" value="Genomic_DNA"/>
</dbReference>
<reference evidence="1" key="2">
    <citation type="journal article" date="2023" name="IMA Fungus">
        <title>Comparative genomic study of the Penicillium genus elucidates a diverse pangenome and 15 lateral gene transfer events.</title>
        <authorList>
            <person name="Petersen C."/>
            <person name="Sorensen T."/>
            <person name="Nielsen M.R."/>
            <person name="Sondergaard T.E."/>
            <person name="Sorensen J.L."/>
            <person name="Fitzpatrick D.A."/>
            <person name="Frisvad J.C."/>
            <person name="Nielsen K.L."/>
        </authorList>
    </citation>
    <scope>NUCLEOTIDE SEQUENCE</scope>
    <source>
        <strain evidence="1">IBT 30728</strain>
    </source>
</reference>
<comment type="caution">
    <text evidence="1">The sequence shown here is derived from an EMBL/GenBank/DDBJ whole genome shotgun (WGS) entry which is preliminary data.</text>
</comment>
<accession>A0A9W9XD60</accession>